<accession>A0A6N2WWN7</accession>
<dbReference type="AlphaFoldDB" id="A0A6N2WWN7"/>
<dbReference type="Pfam" id="PF03480">
    <property type="entry name" value="DctP"/>
    <property type="match status" value="1"/>
</dbReference>
<proteinExistence type="predicted"/>
<name>A0A6N2WWN7_9FIRM</name>
<organism evidence="2">
    <name type="scientific">Enterocloster bolteae</name>
    <dbReference type="NCBI Taxonomy" id="208479"/>
    <lineage>
        <taxon>Bacteria</taxon>
        <taxon>Bacillati</taxon>
        <taxon>Bacillota</taxon>
        <taxon>Clostridia</taxon>
        <taxon>Lachnospirales</taxon>
        <taxon>Lachnospiraceae</taxon>
        <taxon>Enterocloster</taxon>
    </lineage>
</organism>
<dbReference type="GO" id="GO:0055085">
    <property type="term" value="P:transmembrane transport"/>
    <property type="evidence" value="ECO:0007669"/>
    <property type="project" value="InterPro"/>
</dbReference>
<dbReference type="InterPro" id="IPR018389">
    <property type="entry name" value="DctP_fam"/>
</dbReference>
<protein>
    <submittedName>
        <fullName evidence="2">2,3-diketo-L-gulonate-binding periplasmic protein YiaO</fullName>
    </submittedName>
</protein>
<keyword evidence="1" id="KW-0732">Signal</keyword>
<dbReference type="EMBL" id="CACRTF010000017">
    <property type="protein sequence ID" value="VYT46325.1"/>
    <property type="molecule type" value="Genomic_DNA"/>
</dbReference>
<dbReference type="Gene3D" id="3.40.190.170">
    <property type="entry name" value="Bacterial extracellular solute-binding protein, family 7"/>
    <property type="match status" value="1"/>
</dbReference>
<reference evidence="2" key="1">
    <citation type="submission" date="2019-11" db="EMBL/GenBank/DDBJ databases">
        <authorList>
            <person name="Feng L."/>
        </authorList>
    </citation>
    <scope>NUCLEOTIDE SEQUENCE</scope>
    <source>
        <strain evidence="2">CbolteaeLFYP116</strain>
    </source>
</reference>
<evidence type="ECO:0000256" key="1">
    <source>
        <dbReference type="ARBA" id="ARBA00022729"/>
    </source>
</evidence>
<sequence>MDPTVREMLEVDTQANGLVIIAWTDIGSRSMMNQKKTVNTPADLARLKIRCMQDPILADSTNAMGTSEIYTGLHQETNDGLALLCSGCQWMAGTGEAFCTAGTFHYSGPGICKRGMV</sequence>
<dbReference type="InterPro" id="IPR038404">
    <property type="entry name" value="TRAP_DctP_sf"/>
</dbReference>
<gene>
    <name evidence="2" type="primary">yiaO_15</name>
    <name evidence="2" type="ORF">CBLFYP116_04086</name>
</gene>
<evidence type="ECO:0000313" key="2">
    <source>
        <dbReference type="EMBL" id="VYT46325.1"/>
    </source>
</evidence>